<keyword evidence="4" id="KW-0805">Transcription regulation</keyword>
<proteinExistence type="inferred from homology"/>
<reference evidence="8 9" key="1">
    <citation type="submission" date="2024-04" db="EMBL/GenBank/DDBJ databases">
        <authorList>
            <person name="Waldvogel A.-M."/>
            <person name="Schoenle A."/>
        </authorList>
    </citation>
    <scope>NUCLEOTIDE SEQUENCE [LARGE SCALE GENOMIC DNA]</scope>
</reference>
<evidence type="ECO:0000256" key="7">
    <source>
        <dbReference type="SAM" id="MobiDB-lite"/>
    </source>
</evidence>
<dbReference type="GO" id="GO:0035267">
    <property type="term" value="C:NuA4 histone acetyltransferase complex"/>
    <property type="evidence" value="ECO:0007669"/>
    <property type="project" value="TreeGrafter"/>
</dbReference>
<dbReference type="PANTHER" id="PTHR13581">
    <property type="entry name" value="MRG-BINDING PROTEIN"/>
    <property type="match status" value="1"/>
</dbReference>
<evidence type="ECO:0000256" key="3">
    <source>
        <dbReference type="ARBA" id="ARBA00022853"/>
    </source>
</evidence>
<keyword evidence="5" id="KW-0804">Transcription</keyword>
<feature type="compositionally biased region" description="Basic and acidic residues" evidence="7">
    <location>
        <begin position="115"/>
        <end position="127"/>
    </location>
</feature>
<dbReference type="GO" id="GO:0006357">
    <property type="term" value="P:regulation of transcription by RNA polymerase II"/>
    <property type="evidence" value="ECO:0007669"/>
    <property type="project" value="TreeGrafter"/>
</dbReference>
<feature type="compositionally biased region" description="Low complexity" evidence="7">
    <location>
        <begin position="171"/>
        <end position="196"/>
    </location>
</feature>
<evidence type="ECO:0000256" key="6">
    <source>
        <dbReference type="ARBA" id="ARBA00023242"/>
    </source>
</evidence>
<dbReference type="InterPro" id="IPR012423">
    <property type="entry name" value="Eaf7/MRGBP"/>
</dbReference>
<feature type="compositionally biased region" description="Polar residues" evidence="7">
    <location>
        <begin position="221"/>
        <end position="233"/>
    </location>
</feature>
<evidence type="ECO:0000256" key="1">
    <source>
        <dbReference type="ARBA" id="ARBA00004123"/>
    </source>
</evidence>
<evidence type="ECO:0000256" key="2">
    <source>
        <dbReference type="ARBA" id="ARBA00007117"/>
    </source>
</evidence>
<evidence type="ECO:0000313" key="8">
    <source>
        <dbReference type="EMBL" id="CAL1605294.1"/>
    </source>
</evidence>
<evidence type="ECO:0000256" key="5">
    <source>
        <dbReference type="ARBA" id="ARBA00023163"/>
    </source>
</evidence>
<keyword evidence="3" id="KW-0156">Chromatin regulator</keyword>
<feature type="region of interest" description="Disordered" evidence="7">
    <location>
        <begin position="1"/>
        <end position="20"/>
    </location>
</feature>
<comment type="similarity">
    <text evidence="2">Belongs to the EAF7 family.</text>
</comment>
<gene>
    <name evidence="8" type="ORF">KC01_LOCUS32707</name>
</gene>
<comment type="subcellular location">
    <subcellularLocation>
        <location evidence="1">Nucleus</location>
    </subcellularLocation>
</comment>
<dbReference type="GO" id="GO:0005634">
    <property type="term" value="C:nucleus"/>
    <property type="evidence" value="ECO:0007669"/>
    <property type="project" value="UniProtKB-SubCell"/>
</dbReference>
<protein>
    <recommendedName>
        <fullName evidence="10">MRG-binding protein</fullName>
    </recommendedName>
</protein>
<organism evidence="8 9">
    <name type="scientific">Knipowitschia caucasica</name>
    <name type="common">Caucasian dwarf goby</name>
    <name type="synonym">Pomatoschistus caucasicus</name>
    <dbReference type="NCBI Taxonomy" id="637954"/>
    <lineage>
        <taxon>Eukaryota</taxon>
        <taxon>Metazoa</taxon>
        <taxon>Chordata</taxon>
        <taxon>Craniata</taxon>
        <taxon>Vertebrata</taxon>
        <taxon>Euteleostomi</taxon>
        <taxon>Actinopterygii</taxon>
        <taxon>Neopterygii</taxon>
        <taxon>Teleostei</taxon>
        <taxon>Neoteleostei</taxon>
        <taxon>Acanthomorphata</taxon>
        <taxon>Gobiaria</taxon>
        <taxon>Gobiiformes</taxon>
        <taxon>Gobioidei</taxon>
        <taxon>Gobiidae</taxon>
        <taxon>Gobiinae</taxon>
        <taxon>Knipowitschia</taxon>
    </lineage>
</organism>
<name>A0AAV2LW46_KNICA</name>
<feature type="compositionally biased region" description="Polar residues" evidence="7">
    <location>
        <begin position="202"/>
        <end position="212"/>
    </location>
</feature>
<evidence type="ECO:0008006" key="10">
    <source>
        <dbReference type="Google" id="ProtNLM"/>
    </source>
</evidence>
<evidence type="ECO:0000256" key="4">
    <source>
        <dbReference type="ARBA" id="ARBA00023015"/>
    </source>
</evidence>
<dbReference type="Proteomes" id="UP001497482">
    <property type="component" value="Chromosome 5"/>
</dbReference>
<evidence type="ECO:0000313" key="9">
    <source>
        <dbReference type="Proteomes" id="UP001497482"/>
    </source>
</evidence>
<dbReference type="GO" id="GO:0006325">
    <property type="term" value="P:chromatin organization"/>
    <property type="evidence" value="ECO:0007669"/>
    <property type="project" value="UniProtKB-KW"/>
</dbReference>
<keyword evidence="9" id="KW-1185">Reference proteome</keyword>
<keyword evidence="6" id="KW-0539">Nucleus</keyword>
<feature type="region of interest" description="Disordered" evidence="7">
    <location>
        <begin position="115"/>
        <end position="278"/>
    </location>
</feature>
<dbReference type="AlphaFoldDB" id="A0AAV2LW46"/>
<feature type="compositionally biased region" description="Basic and acidic residues" evidence="7">
    <location>
        <begin position="234"/>
        <end position="252"/>
    </location>
</feature>
<accession>A0AAV2LW46</accession>
<feature type="compositionally biased region" description="Basic and acidic residues" evidence="7">
    <location>
        <begin position="142"/>
        <end position="162"/>
    </location>
</feature>
<dbReference type="EMBL" id="OZ035827">
    <property type="protein sequence ID" value="CAL1605294.1"/>
    <property type="molecule type" value="Genomic_DNA"/>
</dbReference>
<dbReference type="PANTHER" id="PTHR13581:SF5">
    <property type="entry name" value="MRG_MORF4L-BINDING PROTEIN"/>
    <property type="match status" value="1"/>
</dbReference>
<sequence length="278" mass="30192">MGEAELTLNQAEEKPPEPGLVPAEEPVIWSHEVEVCLFHAMIGHKPVGVNRHFHMMCIRDKFSQNIGRQVSSDLIWEHLGTMYDMQALHESEILPFPNPEKSFSLPEDIVQDVREGRNEEELEELRVEPPVIAEEGSNSSVKSDRSKDRDKPTESTSKDEKKKRSAPTPAPTAAKGGAPSAPVAKGGAPAPSPAKGGAPGSTSTKTSNTGASSALFRVPPTSESQKAARGNSSSRREIRKLQSAAELKERGGFLHKNNVTSSQPGLNRDVSRMDWSLS</sequence>
<dbReference type="Pfam" id="PF07904">
    <property type="entry name" value="Eaf7"/>
    <property type="match status" value="1"/>
</dbReference>